<dbReference type="GO" id="GO:0003954">
    <property type="term" value="F:NADH dehydrogenase activity"/>
    <property type="evidence" value="ECO:0007669"/>
    <property type="project" value="TreeGrafter"/>
</dbReference>
<evidence type="ECO:0000256" key="4">
    <source>
        <dbReference type="ARBA" id="ARBA00022692"/>
    </source>
</evidence>
<feature type="transmembrane region" description="Helical" evidence="10">
    <location>
        <begin position="138"/>
        <end position="155"/>
    </location>
</feature>
<feature type="transmembrane region" description="Helical" evidence="10">
    <location>
        <begin position="416"/>
        <end position="439"/>
    </location>
</feature>
<name>A0A1X6ZG76_9RHOB</name>
<feature type="transmembrane region" description="Helical" evidence="10">
    <location>
        <begin position="167"/>
        <end position="187"/>
    </location>
</feature>
<dbReference type="GO" id="GO:0008137">
    <property type="term" value="F:NADH dehydrogenase (ubiquinone) activity"/>
    <property type="evidence" value="ECO:0007669"/>
    <property type="project" value="InterPro"/>
</dbReference>
<dbReference type="InterPro" id="IPR000260">
    <property type="entry name" value="NADH4_N"/>
</dbReference>
<dbReference type="GO" id="GO:0016020">
    <property type="term" value="C:membrane"/>
    <property type="evidence" value="ECO:0007669"/>
    <property type="project" value="UniProtKB-SubCell"/>
</dbReference>
<sequence length="516" mass="56650">MESHLLSFVTFIPLVAAAILAIFLRGEDAAAQSVAKWVALIATSATFLISLFILFDFDPNNTGFQFVETHAWIFGLQYKMGVDGISVLFVMLTTFMMPLTIAASWHVENRVKEYMIAFLMLETLMLGVFMALDLVLFYLFFEAGLIPMFLIIGIWGGKERIYASFKFFLYTFLGSVLMLIAMVAMYFDAQTTDIVKLMGHEFDSESFSLLGIQIIGGMQTMMFVAFFASFAVKMPMWPVHTWLPDAHVQAPTAGSVVLAAILLKMGGYGFLRFSLPMFPVGADVMTPLVLWMSAIAIVYTSLVALAQADMKKLIAYSSVAHMGYVTMGIFAANQQGIDGAIFQMLSHGFISGALFLCVGVIYDRMHTREIDAYGGLVNRMPAYALIFLFFTMANVGLPGTSGFIGEFLTLMGIFQVNTWVALVAASGVILSAAYALWLYRRVVMGDLIKESLKSITDMGKRERSIFAPLVVMTLLLGVYPSLITDIIGPSVEALITNYDTALEAAGAANQVAEASH</sequence>
<feature type="transmembrane region" description="Helical" evidence="10">
    <location>
        <begin position="85"/>
        <end position="107"/>
    </location>
</feature>
<feature type="domain" description="NADH:ubiquinone oxidoreductase chain 4 N-terminal" evidence="12">
    <location>
        <begin position="36"/>
        <end position="126"/>
    </location>
</feature>
<keyword evidence="13" id="KW-0560">Oxidoreductase</keyword>
<evidence type="ECO:0000256" key="7">
    <source>
        <dbReference type="ARBA" id="ARBA00023027"/>
    </source>
</evidence>
<evidence type="ECO:0000256" key="3">
    <source>
        <dbReference type="ARBA" id="ARBA00009025"/>
    </source>
</evidence>
<dbReference type="InterPro" id="IPR003918">
    <property type="entry name" value="NADH_UbQ_OxRdtase"/>
</dbReference>
<keyword evidence="14" id="KW-1185">Reference proteome</keyword>
<dbReference type="Pfam" id="PF00361">
    <property type="entry name" value="Proton_antipo_M"/>
    <property type="match status" value="1"/>
</dbReference>
<protein>
    <submittedName>
        <fullName evidence="13">NADH-quinone oxidoreductase subunit M</fullName>
        <ecNumber evidence="13">1.6.5.11</ecNumber>
    </submittedName>
</protein>
<dbReference type="PRINTS" id="PR01437">
    <property type="entry name" value="NUOXDRDTASE4"/>
</dbReference>
<feature type="transmembrane region" description="Helical" evidence="10">
    <location>
        <begin position="207"/>
        <end position="232"/>
    </location>
</feature>
<feature type="transmembrane region" description="Helical" evidence="10">
    <location>
        <begin position="37"/>
        <end position="55"/>
    </location>
</feature>
<keyword evidence="6 10" id="KW-1133">Transmembrane helix</keyword>
<evidence type="ECO:0000256" key="10">
    <source>
        <dbReference type="SAM" id="Phobius"/>
    </source>
</evidence>
<dbReference type="NCBIfam" id="NF004499">
    <property type="entry name" value="PRK05846.1-3"/>
    <property type="match status" value="1"/>
</dbReference>
<evidence type="ECO:0000256" key="5">
    <source>
        <dbReference type="ARBA" id="ARBA00022967"/>
    </source>
</evidence>
<dbReference type="GO" id="GO:0048039">
    <property type="term" value="F:ubiquinone binding"/>
    <property type="evidence" value="ECO:0007669"/>
    <property type="project" value="TreeGrafter"/>
</dbReference>
<dbReference type="PANTHER" id="PTHR43507:SF1">
    <property type="entry name" value="NADH-UBIQUINONE OXIDOREDUCTASE CHAIN 4"/>
    <property type="match status" value="1"/>
</dbReference>
<dbReference type="EC" id="1.6.5.11" evidence="13"/>
<feature type="transmembrane region" description="Helical" evidence="10">
    <location>
        <begin position="382"/>
        <end position="404"/>
    </location>
</feature>
<evidence type="ECO:0000259" key="12">
    <source>
        <dbReference type="Pfam" id="PF01059"/>
    </source>
</evidence>
<evidence type="ECO:0000256" key="1">
    <source>
        <dbReference type="ARBA" id="ARBA00002378"/>
    </source>
</evidence>
<reference evidence="13 14" key="1">
    <citation type="submission" date="2017-03" db="EMBL/GenBank/DDBJ databases">
        <authorList>
            <person name="Afonso C.L."/>
            <person name="Miller P.J."/>
            <person name="Scott M.A."/>
            <person name="Spackman E."/>
            <person name="Goraichik I."/>
            <person name="Dimitrov K.M."/>
            <person name="Suarez D.L."/>
            <person name="Swayne D.E."/>
        </authorList>
    </citation>
    <scope>NUCLEOTIDE SEQUENCE [LARGE SCALE GENOMIC DNA]</scope>
    <source>
        <strain evidence="13 14">CECT 7450</strain>
    </source>
</reference>
<dbReference type="GO" id="GO:0012505">
    <property type="term" value="C:endomembrane system"/>
    <property type="evidence" value="ECO:0007669"/>
    <property type="project" value="UniProtKB-SubCell"/>
</dbReference>
<dbReference type="NCBIfam" id="TIGR01972">
    <property type="entry name" value="NDH_I_M"/>
    <property type="match status" value="1"/>
</dbReference>
<dbReference type="Proteomes" id="UP000193061">
    <property type="component" value="Unassembled WGS sequence"/>
</dbReference>
<dbReference type="GO" id="GO:0015990">
    <property type="term" value="P:electron transport coupled proton transport"/>
    <property type="evidence" value="ECO:0007669"/>
    <property type="project" value="TreeGrafter"/>
</dbReference>
<feature type="transmembrane region" description="Helical" evidence="10">
    <location>
        <begin position="6"/>
        <end position="25"/>
    </location>
</feature>
<comment type="similarity">
    <text evidence="3">Belongs to the complex I subunit 4 family.</text>
</comment>
<dbReference type="PANTHER" id="PTHR43507">
    <property type="entry name" value="NADH-UBIQUINONE OXIDOREDUCTASE CHAIN 4"/>
    <property type="match status" value="1"/>
</dbReference>
<organism evidence="13 14">
    <name type="scientific">Roseovarius albus</name>
    <dbReference type="NCBI Taxonomy" id="1247867"/>
    <lineage>
        <taxon>Bacteria</taxon>
        <taxon>Pseudomonadati</taxon>
        <taxon>Pseudomonadota</taxon>
        <taxon>Alphaproteobacteria</taxon>
        <taxon>Rhodobacterales</taxon>
        <taxon>Roseobacteraceae</taxon>
        <taxon>Roseovarius</taxon>
    </lineage>
</organism>
<gene>
    <name evidence="13" type="primary">nuoM</name>
    <name evidence="13" type="ORF">ROA7450_02474</name>
</gene>
<dbReference type="InterPro" id="IPR001750">
    <property type="entry name" value="ND/Mrp_TM"/>
</dbReference>
<keyword evidence="5" id="KW-1278">Translocase</keyword>
<feature type="transmembrane region" description="Helical" evidence="10">
    <location>
        <begin position="344"/>
        <end position="362"/>
    </location>
</feature>
<dbReference type="AlphaFoldDB" id="A0A1X6ZG76"/>
<feature type="transmembrane region" description="Helical" evidence="10">
    <location>
        <begin position="285"/>
        <end position="306"/>
    </location>
</feature>
<dbReference type="NCBIfam" id="NF004501">
    <property type="entry name" value="PRK05846.1-5"/>
    <property type="match status" value="1"/>
</dbReference>
<evidence type="ECO:0000256" key="9">
    <source>
        <dbReference type="RuleBase" id="RU000320"/>
    </source>
</evidence>
<comment type="function">
    <text evidence="1">NDH-1 shuttles electrons from NADH, via FMN and iron-sulfur (Fe-S) centers, to quinones in the respiratory chain. The immediate electron acceptor for the enzyme in this species is believed to be ubiquinone. Couples the redox reaction to proton translocation (for every two electrons transferred, four hydrogen ions are translocated across the cytoplasmic membrane), and thus conserves the redox energy in a proton gradient.</text>
</comment>
<evidence type="ECO:0000256" key="6">
    <source>
        <dbReference type="ARBA" id="ARBA00022989"/>
    </source>
</evidence>
<proteinExistence type="inferred from homology"/>
<evidence type="ECO:0000256" key="8">
    <source>
        <dbReference type="ARBA" id="ARBA00023136"/>
    </source>
</evidence>
<feature type="transmembrane region" description="Helical" evidence="10">
    <location>
        <begin position="313"/>
        <end position="332"/>
    </location>
</feature>
<dbReference type="OrthoDB" id="9768329at2"/>
<evidence type="ECO:0000259" key="11">
    <source>
        <dbReference type="Pfam" id="PF00361"/>
    </source>
</evidence>
<feature type="transmembrane region" description="Helical" evidence="10">
    <location>
        <begin position="465"/>
        <end position="482"/>
    </location>
</feature>
<keyword evidence="8 10" id="KW-0472">Membrane</keyword>
<evidence type="ECO:0000313" key="13">
    <source>
        <dbReference type="EMBL" id="SLN50061.1"/>
    </source>
</evidence>
<feature type="transmembrane region" description="Helical" evidence="10">
    <location>
        <begin position="253"/>
        <end position="273"/>
    </location>
</feature>
<comment type="subcellular location">
    <subcellularLocation>
        <location evidence="2">Endomembrane system</location>
        <topology evidence="2">Multi-pass membrane protein</topology>
    </subcellularLocation>
    <subcellularLocation>
        <location evidence="9">Membrane</location>
        <topology evidence="9">Multi-pass membrane protein</topology>
    </subcellularLocation>
</comment>
<dbReference type="RefSeq" id="WP_085806096.1">
    <property type="nucleotide sequence ID" value="NZ_FWFX01000007.1"/>
</dbReference>
<dbReference type="InterPro" id="IPR010227">
    <property type="entry name" value="NADH_Q_OxRdtase_chainM/4"/>
</dbReference>
<feature type="transmembrane region" description="Helical" evidence="10">
    <location>
        <begin position="114"/>
        <end position="132"/>
    </location>
</feature>
<keyword evidence="7" id="KW-0520">NAD</keyword>
<dbReference type="GO" id="GO:0042773">
    <property type="term" value="P:ATP synthesis coupled electron transport"/>
    <property type="evidence" value="ECO:0007669"/>
    <property type="project" value="InterPro"/>
</dbReference>
<dbReference type="EMBL" id="FWFX01000007">
    <property type="protein sequence ID" value="SLN50061.1"/>
    <property type="molecule type" value="Genomic_DNA"/>
</dbReference>
<accession>A0A1X6ZG76</accession>
<evidence type="ECO:0000313" key="14">
    <source>
        <dbReference type="Proteomes" id="UP000193061"/>
    </source>
</evidence>
<evidence type="ECO:0000256" key="2">
    <source>
        <dbReference type="ARBA" id="ARBA00004127"/>
    </source>
</evidence>
<keyword evidence="4 9" id="KW-0812">Transmembrane</keyword>
<dbReference type="Pfam" id="PF01059">
    <property type="entry name" value="Oxidored_q5_N"/>
    <property type="match status" value="1"/>
</dbReference>
<feature type="domain" description="NADH:quinone oxidoreductase/Mrp antiporter transmembrane" evidence="11">
    <location>
        <begin position="131"/>
        <end position="426"/>
    </location>
</feature>